<dbReference type="Pfam" id="PF04759">
    <property type="entry name" value="DUF617"/>
    <property type="match status" value="1"/>
</dbReference>
<protein>
    <submittedName>
        <fullName evidence="1">Mizu-kussei</fullName>
    </submittedName>
</protein>
<evidence type="ECO:0000313" key="1">
    <source>
        <dbReference type="EMBL" id="KAF5203519.1"/>
    </source>
</evidence>
<evidence type="ECO:0000313" key="2">
    <source>
        <dbReference type="Proteomes" id="UP000554482"/>
    </source>
</evidence>
<dbReference type="Proteomes" id="UP000554482">
    <property type="component" value="Unassembled WGS sequence"/>
</dbReference>
<dbReference type="GO" id="GO:0010274">
    <property type="term" value="P:hydrotropism"/>
    <property type="evidence" value="ECO:0007669"/>
    <property type="project" value="InterPro"/>
</dbReference>
<reference evidence="1 2" key="1">
    <citation type="submission" date="2020-06" db="EMBL/GenBank/DDBJ databases">
        <title>Transcriptomic and genomic resources for Thalictrum thalictroides and T. hernandezii: Facilitating candidate gene discovery in an emerging model plant lineage.</title>
        <authorList>
            <person name="Arias T."/>
            <person name="Riano-Pachon D.M."/>
            <person name="Di Stilio V.S."/>
        </authorList>
    </citation>
    <scope>NUCLEOTIDE SEQUENCE [LARGE SCALE GENOMIC DNA]</scope>
    <source>
        <strain evidence="2">cv. WT478/WT964</strain>
        <tissue evidence="1">Leaves</tissue>
    </source>
</reference>
<dbReference type="EMBL" id="JABWDY010006669">
    <property type="protein sequence ID" value="KAF5203519.1"/>
    <property type="molecule type" value="Genomic_DNA"/>
</dbReference>
<organism evidence="1 2">
    <name type="scientific">Thalictrum thalictroides</name>
    <name type="common">Rue-anemone</name>
    <name type="synonym">Anemone thalictroides</name>
    <dbReference type="NCBI Taxonomy" id="46969"/>
    <lineage>
        <taxon>Eukaryota</taxon>
        <taxon>Viridiplantae</taxon>
        <taxon>Streptophyta</taxon>
        <taxon>Embryophyta</taxon>
        <taxon>Tracheophyta</taxon>
        <taxon>Spermatophyta</taxon>
        <taxon>Magnoliopsida</taxon>
        <taxon>Ranunculales</taxon>
        <taxon>Ranunculaceae</taxon>
        <taxon>Thalictroideae</taxon>
        <taxon>Thalictrum</taxon>
    </lineage>
</organism>
<dbReference type="NCBIfam" id="TIGR01570">
    <property type="entry name" value="A_thal_3588"/>
    <property type="match status" value="1"/>
</dbReference>
<sequence>MKLQEISLYRSSSSRSSRKIVPSNYTRPSPSSSFQYNSIQVPNKPSSLQYNSIQVSNRPPSLQYNSTIQVLNKPLVQKYRVISLAWWYKTQNVVALIRTIIFFPFPSVVPTHSWLITKPSKRLVRPKVGNVTGTLFGYKNGHVSFAVQDDGRSGPVLLLELATFTGTLVQEMSSGQLRITLECAKRSGAGQYLNLLQEPAWTMYCNGKKCGHAIARSCAESDWYLLSNIQNLTADAGVIPINKSLTTTGTDGELAYMRSRFERVIGNHNSEAFYMLSPDGTGGPELSIYLLRI</sequence>
<dbReference type="PANTHER" id="PTHR31696">
    <property type="entry name" value="PROTEIN MIZU-KUSSEI 1"/>
    <property type="match status" value="1"/>
</dbReference>
<proteinExistence type="predicted"/>
<dbReference type="PANTHER" id="PTHR31696:SF71">
    <property type="entry name" value="PROTEIN MIZU-KUSSEI 1"/>
    <property type="match status" value="1"/>
</dbReference>
<gene>
    <name evidence="1" type="ORF">FRX31_006889</name>
</gene>
<keyword evidence="2" id="KW-1185">Reference proteome</keyword>
<accession>A0A7J6X1A9</accession>
<name>A0A7J6X1A9_THATH</name>
<dbReference type="AlphaFoldDB" id="A0A7J6X1A9"/>
<dbReference type="InterPro" id="IPR006460">
    <property type="entry name" value="MIZ1-like_pln"/>
</dbReference>
<dbReference type="OrthoDB" id="10299097at2759"/>
<comment type="caution">
    <text evidence="1">The sequence shown here is derived from an EMBL/GenBank/DDBJ whole genome shotgun (WGS) entry which is preliminary data.</text>
</comment>